<proteinExistence type="predicted"/>
<sequence>MYDVAFQYTSFFYITSMERFSLCNWVMYVGNEDYMKEYTFIYYNSGIGGFTGAFGLGYVTCVMSQRQRGRDGRECGWVGRIV</sequence>
<keyword evidence="1" id="KW-0812">Transmembrane</keyword>
<accession>A0A4Q9N5T6</accession>
<keyword evidence="1" id="KW-1133">Transmembrane helix</keyword>
<evidence type="ECO:0000313" key="2">
    <source>
        <dbReference type="EMBL" id="TBU35989.1"/>
    </source>
</evidence>
<gene>
    <name evidence="2" type="ORF">BD311DRAFT_744979</name>
</gene>
<feature type="transmembrane region" description="Helical" evidence="1">
    <location>
        <begin position="40"/>
        <end position="63"/>
    </location>
</feature>
<organism evidence="2">
    <name type="scientific">Dichomitus squalens</name>
    <dbReference type="NCBI Taxonomy" id="114155"/>
    <lineage>
        <taxon>Eukaryota</taxon>
        <taxon>Fungi</taxon>
        <taxon>Dikarya</taxon>
        <taxon>Basidiomycota</taxon>
        <taxon>Agaricomycotina</taxon>
        <taxon>Agaricomycetes</taxon>
        <taxon>Polyporales</taxon>
        <taxon>Polyporaceae</taxon>
        <taxon>Dichomitus</taxon>
    </lineage>
</organism>
<protein>
    <submittedName>
        <fullName evidence="2">Uncharacterized protein</fullName>
    </submittedName>
</protein>
<name>A0A4Q9N5T6_9APHY</name>
<dbReference type="AlphaFoldDB" id="A0A4Q9N5T6"/>
<keyword evidence="1" id="KW-0472">Membrane</keyword>
<evidence type="ECO:0000256" key="1">
    <source>
        <dbReference type="SAM" id="Phobius"/>
    </source>
</evidence>
<reference evidence="2" key="1">
    <citation type="submission" date="2019-01" db="EMBL/GenBank/DDBJ databases">
        <title>Draft genome sequences of three monokaryotic isolates of the white-rot basidiomycete fungus Dichomitus squalens.</title>
        <authorList>
            <consortium name="DOE Joint Genome Institute"/>
            <person name="Lopez S.C."/>
            <person name="Andreopoulos B."/>
            <person name="Pangilinan J."/>
            <person name="Lipzen A."/>
            <person name="Riley R."/>
            <person name="Ahrendt S."/>
            <person name="Ng V."/>
            <person name="Barry K."/>
            <person name="Daum C."/>
            <person name="Grigoriev I.V."/>
            <person name="Hilden K.S."/>
            <person name="Makela M.R."/>
            <person name="de Vries R.P."/>
        </authorList>
    </citation>
    <scope>NUCLEOTIDE SEQUENCE [LARGE SCALE GENOMIC DNA]</scope>
    <source>
        <strain evidence="2">OM18370.1</strain>
    </source>
</reference>
<dbReference type="Proteomes" id="UP000292957">
    <property type="component" value="Unassembled WGS sequence"/>
</dbReference>
<dbReference type="EMBL" id="ML143386">
    <property type="protein sequence ID" value="TBU35989.1"/>
    <property type="molecule type" value="Genomic_DNA"/>
</dbReference>